<reference evidence="3" key="1">
    <citation type="journal article" date="2019" name="Sci. Rep.">
        <title>Draft genome of Tanacetum cinerariifolium, the natural source of mosquito coil.</title>
        <authorList>
            <person name="Yamashiro T."/>
            <person name="Shiraishi A."/>
            <person name="Satake H."/>
            <person name="Nakayama K."/>
        </authorList>
    </citation>
    <scope>NUCLEOTIDE SEQUENCE</scope>
</reference>
<dbReference type="AlphaFoldDB" id="A0A699KG53"/>
<dbReference type="EMBL" id="BKCJ010507273">
    <property type="protein sequence ID" value="GFA88536.1"/>
    <property type="molecule type" value="Genomic_DNA"/>
</dbReference>
<accession>A0A699KG53</accession>
<keyword evidence="1" id="KW-0175">Coiled coil</keyword>
<evidence type="ECO:0000256" key="1">
    <source>
        <dbReference type="SAM" id="Coils"/>
    </source>
</evidence>
<sequence length="577" mass="64630">MTLTFANTHNMIAYLTKSNASEGFNQIIDFLNGSSIKYALTVNTNIYILCIKKFWTSVAMKKVNEVMRLQALVDKKKVVITKDTIRDALRLDDAEGVECLPIEEIFTVLDKMGYEKPSTKLNFYKAFFSSQWKFLIHTILQCMSAKRTSWNEFSSSMASVVICLSTSRKFNFSKYIFDSLVRNVDSSTNFYMYPRFLQLMIRKQVCDLSTHTTKYASPVLTHKHVDEGDTEVNVDDVSTVGVAVEGDVSAANDEVPTVVEEPSITSPTPPTPPSHNVPSTSQVQLTPPQSPQVQPQSPQHQPQPLQDAGISIDLLQNLLDTCTTLTRRVEHLEYDKVAQALEITKLKSRVKKLERRNKESKLKRMIADMDADVDVSLGNAKEFVVEKYVDVDESADVQGRKVESQAQIYQIDLEHANKVLSMQDDKGEPPELQEVVEVVTTAKLITEVVTAASATLTAATPQLTTTAAPTLTTAPSAARRRKGVILVEETKPLKKQAQIEQDGKYARELKAELNKNIDMHPSLNLEKSKKCSWSSKGQELEAVRVLWCTDHYIYNNIVDFASRDEISTHKVHSGSDA</sequence>
<feature type="compositionally biased region" description="Low complexity" evidence="2">
    <location>
        <begin position="276"/>
        <end position="305"/>
    </location>
</feature>
<feature type="coiled-coil region" evidence="1">
    <location>
        <begin position="336"/>
        <end position="363"/>
    </location>
</feature>
<feature type="region of interest" description="Disordered" evidence="2">
    <location>
        <begin position="251"/>
        <end position="305"/>
    </location>
</feature>
<comment type="caution">
    <text evidence="3">The sequence shown here is derived from an EMBL/GenBank/DDBJ whole genome shotgun (WGS) entry which is preliminary data.</text>
</comment>
<evidence type="ECO:0008006" key="4">
    <source>
        <dbReference type="Google" id="ProtNLM"/>
    </source>
</evidence>
<organism evidence="3">
    <name type="scientific">Tanacetum cinerariifolium</name>
    <name type="common">Dalmatian daisy</name>
    <name type="synonym">Chrysanthemum cinerariifolium</name>
    <dbReference type="NCBI Taxonomy" id="118510"/>
    <lineage>
        <taxon>Eukaryota</taxon>
        <taxon>Viridiplantae</taxon>
        <taxon>Streptophyta</taxon>
        <taxon>Embryophyta</taxon>
        <taxon>Tracheophyta</taxon>
        <taxon>Spermatophyta</taxon>
        <taxon>Magnoliopsida</taxon>
        <taxon>eudicotyledons</taxon>
        <taxon>Gunneridae</taxon>
        <taxon>Pentapetalae</taxon>
        <taxon>asterids</taxon>
        <taxon>campanulids</taxon>
        <taxon>Asterales</taxon>
        <taxon>Asteraceae</taxon>
        <taxon>Asteroideae</taxon>
        <taxon>Anthemideae</taxon>
        <taxon>Anthemidinae</taxon>
        <taxon>Tanacetum</taxon>
    </lineage>
</organism>
<protein>
    <recommendedName>
        <fullName evidence="4">Synaptobrevin, longin-like domain protein</fullName>
    </recommendedName>
</protein>
<name>A0A699KG53_TANCI</name>
<proteinExistence type="predicted"/>
<evidence type="ECO:0000313" key="3">
    <source>
        <dbReference type="EMBL" id="GFA88536.1"/>
    </source>
</evidence>
<evidence type="ECO:0000256" key="2">
    <source>
        <dbReference type="SAM" id="MobiDB-lite"/>
    </source>
</evidence>
<gene>
    <name evidence="3" type="ORF">Tci_660508</name>
</gene>